<keyword evidence="1" id="KW-0812">Transmembrane</keyword>
<keyword evidence="2" id="KW-0732">Signal</keyword>
<feature type="signal peptide" evidence="2">
    <location>
        <begin position="1"/>
        <end position="26"/>
    </location>
</feature>
<reference evidence="3 4" key="1">
    <citation type="submission" date="2020-06" db="EMBL/GenBank/DDBJ databases">
        <authorList>
            <person name="Li R."/>
            <person name="Bekaert M."/>
        </authorList>
    </citation>
    <scope>NUCLEOTIDE SEQUENCE [LARGE SCALE GENOMIC DNA]</scope>
    <source>
        <strain evidence="4">wild</strain>
    </source>
</reference>
<feature type="chain" id="PRO_5026933120" evidence="2">
    <location>
        <begin position="27"/>
        <end position="283"/>
    </location>
</feature>
<organism evidence="3 4">
    <name type="scientific">Mytilus coruscus</name>
    <name type="common">Sea mussel</name>
    <dbReference type="NCBI Taxonomy" id="42192"/>
    <lineage>
        <taxon>Eukaryota</taxon>
        <taxon>Metazoa</taxon>
        <taxon>Spiralia</taxon>
        <taxon>Lophotrochozoa</taxon>
        <taxon>Mollusca</taxon>
        <taxon>Bivalvia</taxon>
        <taxon>Autobranchia</taxon>
        <taxon>Pteriomorphia</taxon>
        <taxon>Mytilida</taxon>
        <taxon>Mytiloidea</taxon>
        <taxon>Mytilidae</taxon>
        <taxon>Mytilinae</taxon>
        <taxon>Mytilus</taxon>
    </lineage>
</organism>
<evidence type="ECO:0000313" key="4">
    <source>
        <dbReference type="Proteomes" id="UP000507470"/>
    </source>
</evidence>
<keyword evidence="1" id="KW-1133">Transmembrane helix</keyword>
<feature type="transmembrane region" description="Helical" evidence="1">
    <location>
        <begin position="211"/>
        <end position="235"/>
    </location>
</feature>
<keyword evidence="4" id="KW-1185">Reference proteome</keyword>
<dbReference type="AlphaFoldDB" id="A0A6J8AVI1"/>
<evidence type="ECO:0000313" key="3">
    <source>
        <dbReference type="EMBL" id="CAC5372603.1"/>
    </source>
</evidence>
<name>A0A6J8AVI1_MYTCO</name>
<gene>
    <name evidence="3" type="ORF">MCOR_10651</name>
</gene>
<dbReference type="EMBL" id="CACVKT020001854">
    <property type="protein sequence ID" value="CAC5372603.1"/>
    <property type="molecule type" value="Genomic_DNA"/>
</dbReference>
<protein>
    <submittedName>
        <fullName evidence="3">Uncharacterized protein</fullName>
    </submittedName>
</protein>
<accession>A0A6J8AVI1</accession>
<dbReference type="Proteomes" id="UP000507470">
    <property type="component" value="Unassembled WGS sequence"/>
</dbReference>
<sequence>MEEKMLLLVFRIIVFLSMTDIHNVQLQTVPDPCPDTTPRMTIADLCTTDYATEDDNNGGTSVDSVALRAMTQQDGCECEVKLQNQTSIYTLNMRKYDLVRSAAPVQEACGLAIHIDYNIPNNLPETKDPIECTRGTGGRAITLLKNGVLYFRSRIIDGIFSTGYCIQIYRQDSTGNELRLQLHCSQYITTPPGKNITKCNESVSDNGNVRLPVIITAVIGWCLTALFAFTTLCLYRRINKQRPNISSEQHVNPQYEDLHVTRLSSSYSSLNAPTVNSEQYEHI</sequence>
<evidence type="ECO:0000256" key="1">
    <source>
        <dbReference type="SAM" id="Phobius"/>
    </source>
</evidence>
<proteinExistence type="predicted"/>
<keyword evidence="1" id="KW-0472">Membrane</keyword>
<evidence type="ECO:0000256" key="2">
    <source>
        <dbReference type="SAM" id="SignalP"/>
    </source>
</evidence>
<dbReference type="OrthoDB" id="10451860at2759"/>